<feature type="transmembrane region" description="Helical" evidence="1">
    <location>
        <begin position="231"/>
        <end position="253"/>
    </location>
</feature>
<sequence length="374" mass="40269">MSKHDVSLKTVIKFAGAFTAFLIGSGFATGQEVLQYFASYGYLGVLGAILTLLLLTYVGVSFLTVGQRENFDKGSDIYRYYCGNKLGTFFDYFSTFFCFLSFTVMISGAGATLNQHYGLSVYIGGILMAVLALITVIMGLNKIVDIIGKIGPVIVIISILLGLVAIFQNFSNLSPSIVDNSLKSLDSQGTLIKASTNWIFAAFSYVGFCMLWLAGFLAAMGTQAQNKKEAAIGGALGATSFSIAVIVVALGLLSCINTVAGSQIPMLHLARNIHPVLATVFAIIIMAGIYTTSVPLLWNVSSRFTKDESKNFKILTAVLVVIGTIIGLLLPFAKLINIVYVINGYVGVGLLIIMFIRSIIRIFKNKSSIEEKVK</sequence>
<dbReference type="OrthoDB" id="4424890at2"/>
<dbReference type="Gene3D" id="1.20.1730.10">
    <property type="entry name" value="Sodium/glucose cotransporter"/>
    <property type="match status" value="1"/>
</dbReference>
<accession>A0A1I2P9W3</accession>
<keyword evidence="1" id="KW-1133">Transmembrane helix</keyword>
<keyword evidence="3" id="KW-1185">Reference proteome</keyword>
<proteinExistence type="predicted"/>
<feature type="transmembrane region" description="Helical" evidence="1">
    <location>
        <begin position="86"/>
        <end position="107"/>
    </location>
</feature>
<keyword evidence="1" id="KW-0812">Transmembrane</keyword>
<feature type="transmembrane region" description="Helical" evidence="1">
    <location>
        <begin position="312"/>
        <end position="332"/>
    </location>
</feature>
<dbReference type="STRING" id="1529.SAMN04487885_12711"/>
<feature type="transmembrane region" description="Helical" evidence="1">
    <location>
        <begin position="338"/>
        <end position="360"/>
    </location>
</feature>
<feature type="transmembrane region" description="Helical" evidence="1">
    <location>
        <begin position="273"/>
        <end position="300"/>
    </location>
</feature>
<dbReference type="eggNOG" id="COG3949">
    <property type="taxonomic scope" value="Bacteria"/>
</dbReference>
<gene>
    <name evidence="2" type="ORF">SAMN04487885_12711</name>
</gene>
<dbReference type="RefSeq" id="WP_074846299.1">
    <property type="nucleotide sequence ID" value="NZ_FOOE01000027.1"/>
</dbReference>
<dbReference type="AlphaFoldDB" id="A0A1I2P9W3"/>
<dbReference type="InterPro" id="IPR038377">
    <property type="entry name" value="Na/Glc_symporter_sf"/>
</dbReference>
<keyword evidence="1" id="KW-0472">Membrane</keyword>
<organism evidence="2 3">
    <name type="scientific">Clostridium cadaveris</name>
    <dbReference type="NCBI Taxonomy" id="1529"/>
    <lineage>
        <taxon>Bacteria</taxon>
        <taxon>Bacillati</taxon>
        <taxon>Bacillota</taxon>
        <taxon>Clostridia</taxon>
        <taxon>Eubacteriales</taxon>
        <taxon>Clostridiaceae</taxon>
        <taxon>Clostridium</taxon>
    </lineage>
</organism>
<dbReference type="PANTHER" id="PTHR37814:SF1">
    <property type="entry name" value="MEMBRANE PROTEIN"/>
    <property type="match status" value="1"/>
</dbReference>
<protein>
    <submittedName>
        <fullName evidence="2">Uncharacterized membrane protein YkvI</fullName>
    </submittedName>
</protein>
<dbReference type="InterPro" id="IPR038728">
    <property type="entry name" value="YkvI-like"/>
</dbReference>
<feature type="transmembrane region" description="Helical" evidence="1">
    <location>
        <begin position="150"/>
        <end position="170"/>
    </location>
</feature>
<dbReference type="Proteomes" id="UP000182135">
    <property type="component" value="Unassembled WGS sequence"/>
</dbReference>
<dbReference type="EMBL" id="FOOE01000027">
    <property type="protein sequence ID" value="SFG12293.1"/>
    <property type="molecule type" value="Genomic_DNA"/>
</dbReference>
<dbReference type="PANTHER" id="PTHR37814">
    <property type="entry name" value="CONSERVED MEMBRANE PROTEIN"/>
    <property type="match status" value="1"/>
</dbReference>
<evidence type="ECO:0000256" key="1">
    <source>
        <dbReference type="SAM" id="Phobius"/>
    </source>
</evidence>
<feature type="transmembrane region" description="Helical" evidence="1">
    <location>
        <begin position="119"/>
        <end position="138"/>
    </location>
</feature>
<evidence type="ECO:0000313" key="3">
    <source>
        <dbReference type="Proteomes" id="UP000182135"/>
    </source>
</evidence>
<reference evidence="2 3" key="1">
    <citation type="submission" date="2016-10" db="EMBL/GenBank/DDBJ databases">
        <authorList>
            <person name="de Groot N.N."/>
        </authorList>
    </citation>
    <scope>NUCLEOTIDE SEQUENCE [LARGE SCALE GENOMIC DNA]</scope>
    <source>
        <strain evidence="2 3">NLAE-zl-G419</strain>
    </source>
</reference>
<name>A0A1I2P9W3_9CLOT</name>
<feature type="transmembrane region" description="Helical" evidence="1">
    <location>
        <begin position="40"/>
        <end position="65"/>
    </location>
</feature>
<feature type="transmembrane region" description="Helical" evidence="1">
    <location>
        <begin position="198"/>
        <end position="219"/>
    </location>
</feature>
<evidence type="ECO:0000313" key="2">
    <source>
        <dbReference type="EMBL" id="SFG12293.1"/>
    </source>
</evidence>